<dbReference type="SUPFAM" id="SSF47336">
    <property type="entry name" value="ACP-like"/>
    <property type="match status" value="2"/>
</dbReference>
<dbReference type="Pfam" id="PF00501">
    <property type="entry name" value="AMP-binding"/>
    <property type="match status" value="2"/>
</dbReference>
<keyword evidence="4" id="KW-0597">Phosphoprotein</keyword>
<protein>
    <submittedName>
        <fullName evidence="7">Amino acid adenylation domain-containing protein</fullName>
    </submittedName>
</protein>
<proteinExistence type="inferred from homology"/>
<keyword evidence="5" id="KW-0045">Antibiotic biosynthesis</keyword>
<dbReference type="FunFam" id="3.40.50.980:FF:000001">
    <property type="entry name" value="Non-ribosomal peptide synthetase"/>
    <property type="match status" value="1"/>
</dbReference>
<dbReference type="InterPro" id="IPR010071">
    <property type="entry name" value="AA_adenyl_dom"/>
</dbReference>
<dbReference type="Gene3D" id="3.40.50.1820">
    <property type="entry name" value="alpha/beta hydrolase"/>
    <property type="match status" value="1"/>
</dbReference>
<dbReference type="Proteomes" id="UP000265816">
    <property type="component" value="Unassembled WGS sequence"/>
</dbReference>
<dbReference type="InterPro" id="IPR001242">
    <property type="entry name" value="Condensation_dom"/>
</dbReference>
<dbReference type="Gene3D" id="3.30.300.30">
    <property type="match status" value="2"/>
</dbReference>
<dbReference type="GO" id="GO:0005829">
    <property type="term" value="C:cytosol"/>
    <property type="evidence" value="ECO:0007669"/>
    <property type="project" value="TreeGrafter"/>
</dbReference>
<dbReference type="Gene3D" id="3.40.50.12780">
    <property type="entry name" value="N-terminal domain of ligase-like"/>
    <property type="match status" value="1"/>
</dbReference>
<evidence type="ECO:0000256" key="2">
    <source>
        <dbReference type="ARBA" id="ARBA00006432"/>
    </source>
</evidence>
<dbReference type="CDD" id="cd05930">
    <property type="entry name" value="A_NRPS"/>
    <property type="match status" value="2"/>
</dbReference>
<evidence type="ECO:0000256" key="3">
    <source>
        <dbReference type="ARBA" id="ARBA00022450"/>
    </source>
</evidence>
<evidence type="ECO:0000259" key="6">
    <source>
        <dbReference type="PROSITE" id="PS50075"/>
    </source>
</evidence>
<dbReference type="Pfam" id="PF00668">
    <property type="entry name" value="Condensation"/>
    <property type="match status" value="1"/>
</dbReference>
<feature type="domain" description="Carrier" evidence="6">
    <location>
        <begin position="1546"/>
        <end position="1621"/>
    </location>
</feature>
<dbReference type="InterPro" id="IPR001031">
    <property type="entry name" value="Thioesterase"/>
</dbReference>
<dbReference type="SUPFAM" id="SSF56801">
    <property type="entry name" value="Acetyl-CoA synthetase-like"/>
    <property type="match status" value="2"/>
</dbReference>
<dbReference type="PROSITE" id="PS00012">
    <property type="entry name" value="PHOSPHOPANTETHEINE"/>
    <property type="match status" value="1"/>
</dbReference>
<dbReference type="FunFam" id="1.10.1200.10:FF:000005">
    <property type="entry name" value="Nonribosomal peptide synthetase 1"/>
    <property type="match status" value="1"/>
</dbReference>
<keyword evidence="8" id="KW-1185">Reference proteome</keyword>
<dbReference type="Gene3D" id="3.30.559.10">
    <property type="entry name" value="Chloramphenicol acetyltransferase-like domain"/>
    <property type="match status" value="1"/>
</dbReference>
<dbReference type="NCBIfam" id="NF003417">
    <property type="entry name" value="PRK04813.1"/>
    <property type="match status" value="2"/>
</dbReference>
<dbReference type="Pfam" id="PF00550">
    <property type="entry name" value="PP-binding"/>
    <property type="match status" value="2"/>
</dbReference>
<dbReference type="InterPro" id="IPR020845">
    <property type="entry name" value="AMP-binding_CS"/>
</dbReference>
<evidence type="ECO:0000313" key="7">
    <source>
        <dbReference type="EMBL" id="RID83345.1"/>
    </source>
</evidence>
<dbReference type="GO" id="GO:0043041">
    <property type="term" value="P:amino acid activation for nonribosomal peptide biosynthetic process"/>
    <property type="evidence" value="ECO:0007669"/>
    <property type="project" value="TreeGrafter"/>
</dbReference>
<dbReference type="RefSeq" id="WP_119113840.1">
    <property type="nucleotide sequence ID" value="NZ_QWVT01000028.1"/>
</dbReference>
<dbReference type="Gene3D" id="3.40.50.980">
    <property type="match status" value="2"/>
</dbReference>
<comment type="cofactor">
    <cofactor evidence="1">
        <name>pantetheine 4'-phosphate</name>
        <dbReference type="ChEBI" id="CHEBI:47942"/>
    </cofactor>
</comment>
<dbReference type="Pfam" id="PF13193">
    <property type="entry name" value="AMP-binding_C"/>
    <property type="match status" value="2"/>
</dbReference>
<dbReference type="OrthoDB" id="9765680at2"/>
<dbReference type="FunFam" id="3.40.50.12780:FF:000012">
    <property type="entry name" value="Non-ribosomal peptide synthetase"/>
    <property type="match status" value="1"/>
</dbReference>
<evidence type="ECO:0000256" key="1">
    <source>
        <dbReference type="ARBA" id="ARBA00001957"/>
    </source>
</evidence>
<keyword evidence="3" id="KW-0596">Phosphopantetheine</keyword>
<dbReference type="Pfam" id="PF00975">
    <property type="entry name" value="Thioesterase"/>
    <property type="match status" value="1"/>
</dbReference>
<dbReference type="GO" id="GO:0003824">
    <property type="term" value="F:catalytic activity"/>
    <property type="evidence" value="ECO:0007669"/>
    <property type="project" value="InterPro"/>
</dbReference>
<dbReference type="PROSITE" id="PS50075">
    <property type="entry name" value="CARRIER"/>
    <property type="match status" value="2"/>
</dbReference>
<dbReference type="SMART" id="SM00823">
    <property type="entry name" value="PKS_PP"/>
    <property type="match status" value="2"/>
</dbReference>
<dbReference type="InterPro" id="IPR045851">
    <property type="entry name" value="AMP-bd_C_sf"/>
</dbReference>
<dbReference type="InterPro" id="IPR020806">
    <property type="entry name" value="PKS_PP-bd"/>
</dbReference>
<dbReference type="InterPro" id="IPR000873">
    <property type="entry name" value="AMP-dep_synth/lig_dom"/>
</dbReference>
<sequence length="1893" mass="216897">MILIDTFRDQAKKTPEIIALSTESKQMTYRELDGHSDFVAAHLLQHNVTKGHIGLLFEQGTDMVVSSIATLKAGLTYIPLSDQYPELRIAHILEDAEVEVLVTNHENMKLAKKAVENGNREIQIINVDELSTSVHVTSNYEGIQANEYAYILYTSGSTGKPKGVIQTQENIYYYATQYANKLGISSGSKMTLFSYFSHDAAIIDIYSGLLHGATLYPRDIRKENGFKAIVQWLAAEKMNIWHSVPTLYRHFTRSLDKNIDLPDLKYIILGGENVNKQDIQLFRENFKNATLVNLYGQSESSFNSCQFISHADEELSIHLGRPIEGIEIIVVDEFDNEVLPLGIGEIVVSNSYIAKGYWNNKELSAKVFQNDPEFGSQYWTGDLGRLEIDGSITWLGRKDKQVKIRGYRIELGEIENCLMEVEAIKDAVVLKKEGKENEEQLIAYYTLLKPHSKEDIKKHLSNRLPTYMIPNVYLEVENIPLTASGKVDRNELLKLEVSFAREKEYQQATNEIEQKLVAIWDEMLKVERIGIQDNFFELGGHSLKATIVSGRIQKELEVEIGVSDLFQYPTIKELATKINESHQKKYEKLQPLTKQESYPVSSAQKRLFAIQMMDKENVAYNMPFALKLEGQVERDRVEKAIQQLVMKHDSLRTSFHILDEEIVQKIADQVTLALSYEEVESQEEVDETLTRWVQPFDLEQAPLVRSGLIKWEDRYILMIDMHHIISDGTTMGILAEDFMKAYEGEELEVEEIQYKEYVLWEREKKTSGVWEEQKAYWKQEFEGVLPVLNLPLDGVRSQIESNVGNTYQFMIEEEVVQGLSKTMSRLGGTLYMGLMAGYSILISKYSGQEDIVIGTPIAGRRHPQLQKVAGMFVNTLAIRNYPEGNKKIEDYLIESKDKLVLAYENQEYAFEELVEEVKSKRDLSRNPLFDVMLVLHNNEVKEMALSDLQVKPYGRNQNRIKLDIILNMIEANGQLVCETEYRSSLFRKETIALMMKHYVNILKEMIVKSDQQIQNIEGIDEEEKQQLLQDFNDTQLNYTQGKTLIDIFEETVRTYPTHIAVAQGDTEITYEKLLEKVNKMAQFLMNEGVQIESIVGLMVDRSIEMIVAMLAIQKAGGAYLPIDKSYPKDRIEHLLMDSESQYLLTDPKRIEHLNINFTGTILDITNYENQKIEETRLEKRKNELTSKNLAYVIYTSGSTGNPKGVMIEHQSLHNLILGMRKRIPLQPGKSILALTTISFDLFVSESLVPLALGMKVIVANEEQQKDPALISELILRHKIDMLAVTPSRMLLLTNDRKYKECLQKLEVIMMGGEALPENLIEKIQNNTEAKIFNLYGPTEATVWSTVKELKKGEKLTIGTPISNTKVYIVNSHQRLAPTGTVGELCIAGDGLARGYMNLPSLTAEKFIENPYVSNERMYKTGDLARWTPQGTIEYIGRIDHQIKIRGYRIELGEIDAVLRKLPEVKDAVTMVKENKQGNKYLCAYIVTEAEYLPTIKNSIKKQLPDYMVPTAYVTVFGKIPLTHNGKVNKQALSLMEEQVERVNKIPPRSFVENTIATIWKKVLDLDEVFIHDDFFEFGGNSINIIQVAANLRDELDIDMNAADIMANKTILELSEYITEEMESNSNDYGNRKHVFKINRSKSEKKIFIVHGADGNIFYFRHLAKLLEDKYSVYGIQPRGLNGEEPFPDSYYQMLQVYIDEIRQVQSEGPYLLAGYCVGGYLSNDLANIMQIQGDEVSALLMLDQEAFIEKKHHKNIRIMNNIIRVIDLWRRITKKDKSYTMKTFSNLIPKAKPIEKERQLEILKVRRSIQKFFGEELTVKSNYCFLGFVYTPTLVIKAVDNDNVLFKRELWEKMAKTSLEYYEVPGDHDSVLMPPNVDAVGEIVRDYLQRKNL</sequence>
<dbReference type="SUPFAM" id="SSF53474">
    <property type="entry name" value="alpha/beta-Hydrolases"/>
    <property type="match status" value="1"/>
</dbReference>
<reference evidence="7 8" key="1">
    <citation type="submission" date="2018-08" db="EMBL/GenBank/DDBJ databases">
        <title>Bacillus jemisoniae sp. nov., Bacillus chryseoplanitiae sp. nov., Bacillus resnikiae sp. nov., and Bacillus frankliniae sp. nov., isolated from Viking spacecraft and associated surfaces.</title>
        <authorList>
            <person name="Seuylemezian A."/>
            <person name="Vaishampayan P."/>
        </authorList>
    </citation>
    <scope>NUCLEOTIDE SEQUENCE [LARGE SCALE GENOMIC DNA]</scope>
    <source>
        <strain evidence="7 8">JJ-247</strain>
    </source>
</reference>
<dbReference type="PANTHER" id="PTHR45527:SF1">
    <property type="entry name" value="FATTY ACID SYNTHASE"/>
    <property type="match status" value="1"/>
</dbReference>
<dbReference type="InterPro" id="IPR006162">
    <property type="entry name" value="Ppantetheine_attach_site"/>
</dbReference>
<dbReference type="Gene3D" id="3.30.559.30">
    <property type="entry name" value="Nonribosomal peptide synthetase, condensation domain"/>
    <property type="match status" value="1"/>
</dbReference>
<dbReference type="PANTHER" id="PTHR45527">
    <property type="entry name" value="NONRIBOSOMAL PEPTIDE SYNTHETASE"/>
    <property type="match status" value="1"/>
</dbReference>
<dbReference type="PROSITE" id="PS00455">
    <property type="entry name" value="AMP_BINDING"/>
    <property type="match status" value="2"/>
</dbReference>
<dbReference type="EMBL" id="QWVT01000028">
    <property type="protein sequence ID" value="RID83345.1"/>
    <property type="molecule type" value="Genomic_DNA"/>
</dbReference>
<dbReference type="CDD" id="cd19531">
    <property type="entry name" value="LCL_NRPS-like"/>
    <property type="match status" value="1"/>
</dbReference>
<dbReference type="InterPro" id="IPR009081">
    <property type="entry name" value="PP-bd_ACP"/>
</dbReference>
<dbReference type="NCBIfam" id="TIGR01733">
    <property type="entry name" value="AA-adenyl-dom"/>
    <property type="match status" value="2"/>
</dbReference>
<dbReference type="FunFam" id="2.30.38.10:FF:000001">
    <property type="entry name" value="Non-ribosomal peptide synthetase PvdI"/>
    <property type="match status" value="1"/>
</dbReference>
<organism evidence="7 8">
    <name type="scientific">Mesobacillus zeae</name>
    <dbReference type="NCBI Taxonomy" id="1917180"/>
    <lineage>
        <taxon>Bacteria</taxon>
        <taxon>Bacillati</taxon>
        <taxon>Bacillota</taxon>
        <taxon>Bacilli</taxon>
        <taxon>Bacillales</taxon>
        <taxon>Bacillaceae</taxon>
        <taxon>Mesobacillus</taxon>
    </lineage>
</organism>
<dbReference type="Gene3D" id="2.30.38.10">
    <property type="entry name" value="Luciferase, Domain 3"/>
    <property type="match status" value="1"/>
</dbReference>
<dbReference type="SUPFAM" id="SSF52777">
    <property type="entry name" value="CoA-dependent acyltransferases"/>
    <property type="match status" value="2"/>
</dbReference>
<comment type="similarity">
    <text evidence="2">Belongs to the ATP-dependent AMP-binding enzyme family.</text>
</comment>
<dbReference type="InterPro" id="IPR025110">
    <property type="entry name" value="AMP-bd_C"/>
</dbReference>
<dbReference type="Gene3D" id="1.10.1200.10">
    <property type="entry name" value="ACP-like"/>
    <property type="match status" value="2"/>
</dbReference>
<dbReference type="InterPro" id="IPR029058">
    <property type="entry name" value="AB_hydrolase_fold"/>
</dbReference>
<dbReference type="InterPro" id="IPR036736">
    <property type="entry name" value="ACP-like_sf"/>
</dbReference>
<dbReference type="GO" id="GO:0031177">
    <property type="term" value="F:phosphopantetheine binding"/>
    <property type="evidence" value="ECO:0007669"/>
    <property type="project" value="InterPro"/>
</dbReference>
<feature type="domain" description="Carrier" evidence="6">
    <location>
        <begin position="507"/>
        <end position="582"/>
    </location>
</feature>
<evidence type="ECO:0000256" key="4">
    <source>
        <dbReference type="ARBA" id="ARBA00022553"/>
    </source>
</evidence>
<gene>
    <name evidence="7" type="ORF">D1970_15775</name>
</gene>
<dbReference type="GO" id="GO:0044550">
    <property type="term" value="P:secondary metabolite biosynthetic process"/>
    <property type="evidence" value="ECO:0007669"/>
    <property type="project" value="TreeGrafter"/>
</dbReference>
<dbReference type="GO" id="GO:0008610">
    <property type="term" value="P:lipid biosynthetic process"/>
    <property type="evidence" value="ECO:0007669"/>
    <property type="project" value="UniProtKB-ARBA"/>
</dbReference>
<accession>A0A398B0K7</accession>
<evidence type="ECO:0000256" key="5">
    <source>
        <dbReference type="ARBA" id="ARBA00023194"/>
    </source>
</evidence>
<dbReference type="GO" id="GO:0017000">
    <property type="term" value="P:antibiotic biosynthetic process"/>
    <property type="evidence" value="ECO:0007669"/>
    <property type="project" value="UniProtKB-KW"/>
</dbReference>
<evidence type="ECO:0000313" key="8">
    <source>
        <dbReference type="Proteomes" id="UP000265816"/>
    </source>
</evidence>
<dbReference type="InterPro" id="IPR042099">
    <property type="entry name" value="ANL_N_sf"/>
</dbReference>
<dbReference type="InterPro" id="IPR023213">
    <property type="entry name" value="CAT-like_dom_sf"/>
</dbReference>
<comment type="caution">
    <text evidence="7">The sequence shown here is derived from an EMBL/GenBank/DDBJ whole genome shotgun (WGS) entry which is preliminary data.</text>
</comment>
<name>A0A398B0K7_9BACI</name>